<dbReference type="Proteomes" id="UP000317178">
    <property type="component" value="Chromosome"/>
</dbReference>
<gene>
    <name evidence="1" type="ORF">Pla110_18270</name>
</gene>
<accession>A0A518CLI9</accession>
<dbReference type="AlphaFoldDB" id="A0A518CLI9"/>
<protein>
    <submittedName>
        <fullName evidence="1">Uncharacterized protein</fullName>
    </submittedName>
</protein>
<dbReference type="EMBL" id="CP036281">
    <property type="protein sequence ID" value="QDU80105.1"/>
    <property type="molecule type" value="Genomic_DNA"/>
</dbReference>
<evidence type="ECO:0000313" key="2">
    <source>
        <dbReference type="Proteomes" id="UP000317178"/>
    </source>
</evidence>
<sequence length="39" mass="4556">MERVEQYEIDDNLGRTQPDNIGPRTIVILVLASKVFRLR</sequence>
<proteinExistence type="predicted"/>
<name>A0A518CLI9_9PLAN</name>
<dbReference type="KEGG" id="plon:Pla110_18270"/>
<organism evidence="1 2">
    <name type="scientific">Polystyrenella longa</name>
    <dbReference type="NCBI Taxonomy" id="2528007"/>
    <lineage>
        <taxon>Bacteria</taxon>
        <taxon>Pseudomonadati</taxon>
        <taxon>Planctomycetota</taxon>
        <taxon>Planctomycetia</taxon>
        <taxon>Planctomycetales</taxon>
        <taxon>Planctomycetaceae</taxon>
        <taxon>Polystyrenella</taxon>
    </lineage>
</organism>
<reference evidence="1 2" key="1">
    <citation type="submission" date="2019-02" db="EMBL/GenBank/DDBJ databases">
        <title>Deep-cultivation of Planctomycetes and their phenomic and genomic characterization uncovers novel biology.</title>
        <authorList>
            <person name="Wiegand S."/>
            <person name="Jogler M."/>
            <person name="Boedeker C."/>
            <person name="Pinto D."/>
            <person name="Vollmers J."/>
            <person name="Rivas-Marin E."/>
            <person name="Kohn T."/>
            <person name="Peeters S.H."/>
            <person name="Heuer A."/>
            <person name="Rast P."/>
            <person name="Oberbeckmann S."/>
            <person name="Bunk B."/>
            <person name="Jeske O."/>
            <person name="Meyerdierks A."/>
            <person name="Storesund J.E."/>
            <person name="Kallscheuer N."/>
            <person name="Luecker S."/>
            <person name="Lage O.M."/>
            <person name="Pohl T."/>
            <person name="Merkel B.J."/>
            <person name="Hornburger P."/>
            <person name="Mueller R.-W."/>
            <person name="Bruemmer F."/>
            <person name="Labrenz M."/>
            <person name="Spormann A.M."/>
            <person name="Op den Camp H."/>
            <person name="Overmann J."/>
            <person name="Amann R."/>
            <person name="Jetten M.S.M."/>
            <person name="Mascher T."/>
            <person name="Medema M.H."/>
            <person name="Devos D.P."/>
            <person name="Kaster A.-K."/>
            <person name="Ovreas L."/>
            <person name="Rohde M."/>
            <person name="Galperin M.Y."/>
            <person name="Jogler C."/>
        </authorList>
    </citation>
    <scope>NUCLEOTIDE SEQUENCE [LARGE SCALE GENOMIC DNA]</scope>
    <source>
        <strain evidence="1 2">Pla110</strain>
    </source>
</reference>
<keyword evidence="2" id="KW-1185">Reference proteome</keyword>
<evidence type="ECO:0000313" key="1">
    <source>
        <dbReference type="EMBL" id="QDU80105.1"/>
    </source>
</evidence>